<dbReference type="Proteomes" id="UP000757435">
    <property type="component" value="Unassembled WGS sequence"/>
</dbReference>
<dbReference type="SUPFAM" id="SSF110296">
    <property type="entry name" value="Oligoxyloglucan reducing end-specific cellobiohydrolase"/>
    <property type="match status" value="2"/>
</dbReference>
<organism evidence="1 2">
    <name type="scientific">Drouetiella hepatica Uher 2000/2452</name>
    <dbReference type="NCBI Taxonomy" id="904376"/>
    <lineage>
        <taxon>Bacteria</taxon>
        <taxon>Bacillati</taxon>
        <taxon>Cyanobacteriota</taxon>
        <taxon>Cyanophyceae</taxon>
        <taxon>Oculatellales</taxon>
        <taxon>Oculatellaceae</taxon>
        <taxon>Drouetiella</taxon>
    </lineage>
</organism>
<dbReference type="InterPro" id="IPR015943">
    <property type="entry name" value="WD40/YVTN_repeat-like_dom_sf"/>
</dbReference>
<proteinExistence type="predicted"/>
<name>A0A951QD78_9CYAN</name>
<dbReference type="InterPro" id="IPR011110">
    <property type="entry name" value="Reg_prop"/>
</dbReference>
<accession>A0A951QD78</accession>
<dbReference type="InterPro" id="IPR011749">
    <property type="entry name" value="CHP02243"/>
</dbReference>
<gene>
    <name evidence="1" type="ORF">KME15_13725</name>
</gene>
<protein>
    <submittedName>
        <fullName evidence="1">Baseplate assembly protein</fullName>
    </submittedName>
</protein>
<reference evidence="1" key="1">
    <citation type="submission" date="2021-05" db="EMBL/GenBank/DDBJ databases">
        <authorList>
            <person name="Pietrasiak N."/>
            <person name="Ward R."/>
            <person name="Stajich J.E."/>
            <person name="Kurbessoian T."/>
        </authorList>
    </citation>
    <scope>NUCLEOTIDE SEQUENCE</scope>
    <source>
        <strain evidence="1">UHER 2000/2452</strain>
    </source>
</reference>
<sequence>MNAKDAPQKPENRAGLPHLAYRITNYTASRKWLLTLLRDSLRPKQSEQKGPLFGLTTRDRDDTAIALLDAWAVLADVLTFYQERIANEGYLRTATERRSVLELARMIGYELNPGVAASSYFTFTVEDAPGSPEVATIPRGTQVVSIPGEDELPQTFETSEDFLARVDWNNLKPRPSRPQAVKSPIQQGLQQLYLKGINTQLKPGDFILLLDNDFADRRYLMLLTDVIANPSDDYTLVRWQTAFSVNGTGLPTESILLQNPQLFAFRQKAFLFGYDAPKTVSLVVTHINPPPNPPLPPSETREWSDIQNLLNAPSNTELDLDSLYPQILQGSWIVLYDKPPTDTPSHKAYKVVNISSAARARSVVPVVRENPATSENFGQISLVTRAALDAAKVGDARSTIVLAQSELLELVPEPLIVSDRQTDIFQDPIQGKTVFLSEFVQKLHRNQILIVSGQRIRAQLNEIGGVFLLNESNSWKRINKGLTNSQVRSLTVDKDETILLAGTTEKIFRSTNKGELWEPIIEWDSTSKTLEMKEIQALLLTQSDDSAKSYLMFVGTAEGIFRFKSPIGQTWDKEEDSTGLTYSDIRVIYLYQERQILIGTINGGVFRSVDNGKTWRTTGLNNTDVHSLTSYPRASPEFTFAGTIRDGIFRSIDTKFLTWQQIIDTRQGTGIITTEGVVVTGQGANFSAQMQQVKPGDVINAGGQSRTVLEITSEINSDGKLIVDRPFRPDLTTNTSFTINTGLTNRNITALDTKAGFLFAGTAGSGVFRSSTESGTRKLGDRWTAVNTGLTDLEIRCLVIDESGVIWVGTSKAGVFRSTNNGDSWEAVNTHLTNLDVRAILPPQGKSSNFFVGGIGILQPPEGSYPKPVQRGDILQVLEPPASIPDNPNYQLWKLMDKDGFQGDFITTTALDQSDFKNEITLLPALADSEVVSEIAIIQNPPTEQQRPILTLQQPLKCAYDPATVRIYANVVPATHGETVQEVLGSGDGHLPNQRFGLKKPPLTYVPASNARGSESSLEVRVNGILWQEVSSLYPLKPSDQNYIIRIQDDGTTIVTFGDGTKGARLPSGLENITSTYRSGIGLDGNLQAEQLSLLKTRPLGISEVINPLPATGGAPRESLTEAQVNAPATVRTLDRIVSIRDFEDFAQGFAGIGKAQAVPLWNGETQQVHITVAGVQGNEVLKDSNLYTKLVEAIDNARDPIQQVQVDSYERLLFNLEARLLLDLRYEAKVVTEKIRQTLQNTFAFEKRKFGQDVTSSEVIAAVQSVEGVIAVDLDALYQVGRSKALERSLTALSARYDAQTYTIQPAQLLRLNPEGIQLTIVSTL</sequence>
<dbReference type="Pfam" id="PF07494">
    <property type="entry name" value="Reg_prop"/>
    <property type="match status" value="1"/>
</dbReference>
<reference evidence="1" key="2">
    <citation type="journal article" date="2022" name="Microbiol. Resour. Announc.">
        <title>Metagenome Sequencing to Explore Phylogenomics of Terrestrial Cyanobacteria.</title>
        <authorList>
            <person name="Ward R.D."/>
            <person name="Stajich J.E."/>
            <person name="Johansen J.R."/>
            <person name="Huntemann M."/>
            <person name="Clum A."/>
            <person name="Foster B."/>
            <person name="Foster B."/>
            <person name="Roux S."/>
            <person name="Palaniappan K."/>
            <person name="Varghese N."/>
            <person name="Mukherjee S."/>
            <person name="Reddy T.B.K."/>
            <person name="Daum C."/>
            <person name="Copeland A."/>
            <person name="Chen I.A."/>
            <person name="Ivanova N.N."/>
            <person name="Kyrpides N.C."/>
            <person name="Shapiro N."/>
            <person name="Eloe-Fadrosh E.A."/>
            <person name="Pietrasiak N."/>
        </authorList>
    </citation>
    <scope>NUCLEOTIDE SEQUENCE</scope>
    <source>
        <strain evidence="1">UHER 2000/2452</strain>
    </source>
</reference>
<dbReference type="NCBIfam" id="TIGR02243">
    <property type="entry name" value="putative baseplate assembly protein"/>
    <property type="match status" value="1"/>
</dbReference>
<comment type="caution">
    <text evidence="1">The sequence shown here is derived from an EMBL/GenBank/DDBJ whole genome shotgun (WGS) entry which is preliminary data.</text>
</comment>
<dbReference type="Gene3D" id="2.130.10.10">
    <property type="entry name" value="YVTN repeat-like/Quinoprotein amine dehydrogenase"/>
    <property type="match status" value="2"/>
</dbReference>
<dbReference type="EMBL" id="JAHHHD010000014">
    <property type="protein sequence ID" value="MBW4659731.1"/>
    <property type="molecule type" value="Genomic_DNA"/>
</dbReference>
<evidence type="ECO:0000313" key="1">
    <source>
        <dbReference type="EMBL" id="MBW4659731.1"/>
    </source>
</evidence>
<evidence type="ECO:0000313" key="2">
    <source>
        <dbReference type="Proteomes" id="UP000757435"/>
    </source>
</evidence>